<evidence type="ECO:0000256" key="2">
    <source>
        <dbReference type="ARBA" id="ARBA00023140"/>
    </source>
</evidence>
<proteinExistence type="predicted"/>
<dbReference type="InterPro" id="IPR026510">
    <property type="entry name" value="PEX11C_met"/>
</dbReference>
<feature type="transmembrane region" description="Helical" evidence="4">
    <location>
        <begin position="135"/>
        <end position="153"/>
    </location>
</feature>
<dbReference type="Proteomes" id="UP000835052">
    <property type="component" value="Unassembled WGS sequence"/>
</dbReference>
<feature type="transmembrane region" description="Helical" evidence="4">
    <location>
        <begin position="173"/>
        <end position="190"/>
    </location>
</feature>
<dbReference type="EMBL" id="CAJGYM010000001">
    <property type="protein sequence ID" value="CAD6184346.1"/>
    <property type="molecule type" value="Genomic_DNA"/>
</dbReference>
<feature type="transmembrane region" description="Helical" evidence="4">
    <location>
        <begin position="211"/>
        <end position="233"/>
    </location>
</feature>
<dbReference type="Pfam" id="PF05648">
    <property type="entry name" value="PEX11"/>
    <property type="match status" value="1"/>
</dbReference>
<evidence type="ECO:0000256" key="4">
    <source>
        <dbReference type="SAM" id="Phobius"/>
    </source>
</evidence>
<evidence type="ECO:0000256" key="1">
    <source>
        <dbReference type="ARBA" id="ARBA00023136"/>
    </source>
</evidence>
<comment type="subcellular location">
    <subcellularLocation>
        <location evidence="3">Peroxisome membrane</location>
    </subcellularLocation>
</comment>
<name>A0A8S1GMP5_9PELO</name>
<dbReference type="PANTHER" id="PTHR20990:SF1">
    <property type="entry name" value="PEROXISOMAL MEMBRANE PROTEIN 11C"/>
    <property type="match status" value="1"/>
</dbReference>
<protein>
    <submittedName>
        <fullName evidence="5">Uncharacterized protein</fullName>
    </submittedName>
</protein>
<dbReference type="PANTHER" id="PTHR20990">
    <property type="entry name" value="PEROXISOMAL BIOGENESIS FACTOR 11"/>
    <property type="match status" value="1"/>
</dbReference>
<dbReference type="OrthoDB" id="10005898at2759"/>
<organism evidence="5 6">
    <name type="scientific">Caenorhabditis auriculariae</name>
    <dbReference type="NCBI Taxonomy" id="2777116"/>
    <lineage>
        <taxon>Eukaryota</taxon>
        <taxon>Metazoa</taxon>
        <taxon>Ecdysozoa</taxon>
        <taxon>Nematoda</taxon>
        <taxon>Chromadorea</taxon>
        <taxon>Rhabditida</taxon>
        <taxon>Rhabditina</taxon>
        <taxon>Rhabditomorpha</taxon>
        <taxon>Rhabditoidea</taxon>
        <taxon>Rhabditidae</taxon>
        <taxon>Peloderinae</taxon>
        <taxon>Caenorhabditis</taxon>
    </lineage>
</organism>
<comment type="caution">
    <text evidence="5">The sequence shown here is derived from an EMBL/GenBank/DDBJ whole genome shotgun (WGS) entry which is preliminary data.</text>
</comment>
<sequence>MNVRNFFRVAQWADHAERGNIVAAARKGTSFFPSGNHWPILVSSRRMAQNNTVDHLAQLLGSYAGRDKALRALAFYLQLKSTTSPENAKELLGLAKQLSSARLVMRQFNHPSMIIACRQTLSLLRTGKVGRSVDVVDFGAAAAVTGIYTVYGFVELLAWLSDAKLLPFNAVRLFQYCLYMWLAALLAGIIRQLRLIATKGLLKGQQDVITLIGLVCDFVSGANSLPAGVLWAGKLRLRQTAWLSLVASVIGFYKLW</sequence>
<evidence type="ECO:0000313" key="5">
    <source>
        <dbReference type="EMBL" id="CAD6184346.1"/>
    </source>
</evidence>
<keyword evidence="4" id="KW-0812">Transmembrane</keyword>
<dbReference type="AlphaFoldDB" id="A0A8S1GMP5"/>
<keyword evidence="4" id="KW-1133">Transmembrane helix</keyword>
<accession>A0A8S1GMP5</accession>
<dbReference type="InterPro" id="IPR008733">
    <property type="entry name" value="PEX11"/>
</dbReference>
<keyword evidence="2" id="KW-0576">Peroxisome</keyword>
<keyword evidence="6" id="KW-1185">Reference proteome</keyword>
<keyword evidence="1 4" id="KW-0472">Membrane</keyword>
<evidence type="ECO:0000256" key="3">
    <source>
        <dbReference type="ARBA" id="ARBA00046271"/>
    </source>
</evidence>
<reference evidence="5" key="1">
    <citation type="submission" date="2020-10" db="EMBL/GenBank/DDBJ databases">
        <authorList>
            <person name="Kikuchi T."/>
        </authorList>
    </citation>
    <scope>NUCLEOTIDE SEQUENCE</scope>
    <source>
        <strain evidence="5">NKZ352</strain>
    </source>
</reference>
<evidence type="ECO:0000313" key="6">
    <source>
        <dbReference type="Proteomes" id="UP000835052"/>
    </source>
</evidence>
<gene>
    <name evidence="5" type="ORF">CAUJ_LOCUS265</name>
</gene>
<dbReference type="GO" id="GO:0005778">
    <property type="term" value="C:peroxisomal membrane"/>
    <property type="evidence" value="ECO:0007669"/>
    <property type="project" value="UniProtKB-SubCell"/>
</dbReference>
<dbReference type="GO" id="GO:0016559">
    <property type="term" value="P:peroxisome fission"/>
    <property type="evidence" value="ECO:0007669"/>
    <property type="project" value="InterPro"/>
</dbReference>